<keyword evidence="4" id="KW-1185">Reference proteome</keyword>
<feature type="transmembrane region" description="Helical" evidence="2">
    <location>
        <begin position="32"/>
        <end position="54"/>
    </location>
</feature>
<keyword evidence="2" id="KW-0812">Transmembrane</keyword>
<dbReference type="Proteomes" id="UP001595833">
    <property type="component" value="Unassembled WGS sequence"/>
</dbReference>
<name>A0ABV9Y0S9_9PSEU</name>
<protein>
    <submittedName>
        <fullName evidence="3">Conjugal transfer protein</fullName>
    </submittedName>
</protein>
<reference evidence="4" key="1">
    <citation type="journal article" date="2019" name="Int. J. Syst. Evol. Microbiol.">
        <title>The Global Catalogue of Microorganisms (GCM) 10K type strain sequencing project: providing services to taxonomists for standard genome sequencing and annotation.</title>
        <authorList>
            <consortium name="The Broad Institute Genomics Platform"/>
            <consortium name="The Broad Institute Genome Sequencing Center for Infectious Disease"/>
            <person name="Wu L."/>
            <person name="Ma J."/>
        </authorList>
    </citation>
    <scope>NUCLEOTIDE SEQUENCE [LARGE SCALE GENOMIC DNA]</scope>
    <source>
        <strain evidence="4">KCTC 12848</strain>
    </source>
</reference>
<accession>A0ABV9Y0S9</accession>
<keyword evidence="2" id="KW-1133">Transmembrane helix</keyword>
<sequence>MSTPGTSSPRQAAFDVMVDGVREPWWIRTRRLVVLSAIIVLTILGALDVITTVIGRLRPSSPISAPGIADGALDAVAEGVAVDYLSWDAEDRARREQVLRRWAVPGRDVDGWDGQGRQSADSATVLARARQDLGNAVVTVRVRVVPYTVDGTSGPPDQAPPQSPDHDPGPSSPDTEPGVPAAQPAPQTLPGWRAHPARWLIVAVPLALHEGRLLLAASPALVGDPGTDAPELLPAGNATSDDRFSRDTRSSVRTFFEALATGDLDFVRAPRARIASLQGAAVLVEVRQWRGVQAPPGKSPEQRMGVASVVWRTVENAGQLTCTYRLRLHRQDDRWLLAAIGIDTGTSP</sequence>
<evidence type="ECO:0000256" key="2">
    <source>
        <dbReference type="SAM" id="Phobius"/>
    </source>
</evidence>
<feature type="region of interest" description="Disordered" evidence="1">
    <location>
        <begin position="148"/>
        <end position="190"/>
    </location>
</feature>
<comment type="caution">
    <text evidence="3">The sequence shown here is derived from an EMBL/GenBank/DDBJ whole genome shotgun (WGS) entry which is preliminary data.</text>
</comment>
<organism evidence="3 4">
    <name type="scientific">Saccharothrix xinjiangensis</name>
    <dbReference type="NCBI Taxonomy" id="204798"/>
    <lineage>
        <taxon>Bacteria</taxon>
        <taxon>Bacillati</taxon>
        <taxon>Actinomycetota</taxon>
        <taxon>Actinomycetes</taxon>
        <taxon>Pseudonocardiales</taxon>
        <taxon>Pseudonocardiaceae</taxon>
        <taxon>Saccharothrix</taxon>
    </lineage>
</organism>
<gene>
    <name evidence="3" type="ORF">ACFPFM_10905</name>
</gene>
<dbReference type="EMBL" id="JBHSJB010000010">
    <property type="protein sequence ID" value="MFC5054266.1"/>
    <property type="molecule type" value="Genomic_DNA"/>
</dbReference>
<proteinExistence type="predicted"/>
<evidence type="ECO:0000313" key="3">
    <source>
        <dbReference type="EMBL" id="MFC5054266.1"/>
    </source>
</evidence>
<keyword evidence="2" id="KW-0472">Membrane</keyword>
<dbReference type="RefSeq" id="WP_344041510.1">
    <property type="nucleotide sequence ID" value="NZ_BAAAKE010000029.1"/>
</dbReference>
<evidence type="ECO:0000256" key="1">
    <source>
        <dbReference type="SAM" id="MobiDB-lite"/>
    </source>
</evidence>
<evidence type="ECO:0000313" key="4">
    <source>
        <dbReference type="Proteomes" id="UP001595833"/>
    </source>
</evidence>